<evidence type="ECO:0000313" key="2">
    <source>
        <dbReference type="EMBL" id="UQC89180.1"/>
    </source>
</evidence>
<organism evidence="2 3">
    <name type="scientific">Colletotrichum lupini</name>
    <dbReference type="NCBI Taxonomy" id="145971"/>
    <lineage>
        <taxon>Eukaryota</taxon>
        <taxon>Fungi</taxon>
        <taxon>Dikarya</taxon>
        <taxon>Ascomycota</taxon>
        <taxon>Pezizomycotina</taxon>
        <taxon>Sordariomycetes</taxon>
        <taxon>Hypocreomycetidae</taxon>
        <taxon>Glomerellales</taxon>
        <taxon>Glomerellaceae</taxon>
        <taxon>Colletotrichum</taxon>
        <taxon>Colletotrichum acutatum species complex</taxon>
    </lineage>
</organism>
<name>A0A9Q8WNJ8_9PEZI</name>
<keyword evidence="3" id="KW-1185">Reference proteome</keyword>
<dbReference type="AlphaFoldDB" id="A0A9Q8WNJ8"/>
<evidence type="ECO:0000313" key="3">
    <source>
        <dbReference type="Proteomes" id="UP000830671"/>
    </source>
</evidence>
<proteinExistence type="predicted"/>
<dbReference type="GeneID" id="73348645"/>
<evidence type="ECO:0000256" key="1">
    <source>
        <dbReference type="SAM" id="MobiDB-lite"/>
    </source>
</evidence>
<reference evidence="2" key="1">
    <citation type="journal article" date="2021" name="Mol. Plant Microbe Interact.">
        <title>Complete Genome Sequence of the Plant-Pathogenic Fungus Colletotrichum lupini.</title>
        <authorList>
            <person name="Baroncelli R."/>
            <person name="Pensec F."/>
            <person name="Da Lio D."/>
            <person name="Boufleur T."/>
            <person name="Vicente I."/>
            <person name="Sarrocco S."/>
            <person name="Picot A."/>
            <person name="Baraldi E."/>
            <person name="Sukno S."/>
            <person name="Thon M."/>
            <person name="Le Floch G."/>
        </authorList>
    </citation>
    <scope>NUCLEOTIDE SEQUENCE</scope>
    <source>
        <strain evidence="2">IMI 504893</strain>
    </source>
</reference>
<dbReference type="Proteomes" id="UP000830671">
    <property type="component" value="Chromosome 8"/>
</dbReference>
<feature type="region of interest" description="Disordered" evidence="1">
    <location>
        <begin position="316"/>
        <end position="345"/>
    </location>
</feature>
<feature type="compositionally biased region" description="Basic and acidic residues" evidence="1">
    <location>
        <begin position="326"/>
        <end position="335"/>
    </location>
</feature>
<dbReference type="KEGG" id="clup:CLUP02_14708"/>
<gene>
    <name evidence="2" type="ORF">CLUP02_14708</name>
</gene>
<dbReference type="RefSeq" id="XP_049150781.1">
    <property type="nucleotide sequence ID" value="XM_049293635.1"/>
</dbReference>
<accession>A0A9Q8WNJ8</accession>
<sequence>MSEIGKRQLEATPSSHGLAFRLHYSFMQTEHEAKAIRPRRRQCLRYFAIQRHKTIYMTSATAMRPRGRLSSPTLYGCLEDDSRNQIETPVTADYLNLLPSTSHPSSTPFANHTDLAPPATAAPIDKTGTVEEQRKSPSNAACLSICSGIEARGSSSRQPEASKQQIILDPREATSAHHRAGLIQLGYEMDTPSHLLNGYVELWRRLKWPADPGHALFRGARIFIWSLPARPSLLTSDSCRKFPISSIVEASIDSTYNSTRFYCYKSSNNTASSIQLTIDPLDIPCSACPHPLVIPKPSPRRRSRTKCIKPAVPCPRHHGTNSTWHPESDNCDRRSSNPPSSGRSLQLPFIPNPQFDFAWPFPPSIATVTLTVGVPRLFRSMPRGCTAKLH</sequence>
<dbReference type="EMBL" id="CP019480">
    <property type="protein sequence ID" value="UQC89180.1"/>
    <property type="molecule type" value="Genomic_DNA"/>
</dbReference>
<protein>
    <submittedName>
        <fullName evidence="2">Uncharacterized protein</fullName>
    </submittedName>
</protein>